<dbReference type="Proteomes" id="UP000182836">
    <property type="component" value="Unassembled WGS sequence"/>
</dbReference>
<dbReference type="Gene3D" id="3.40.50.2000">
    <property type="entry name" value="Glycogen Phosphorylase B"/>
    <property type="match status" value="2"/>
</dbReference>
<feature type="domain" description="UDP-N-acetylglucosamine 2-epimerase" evidence="6">
    <location>
        <begin position="19"/>
        <end position="357"/>
    </location>
</feature>
<dbReference type="GO" id="GO:0008761">
    <property type="term" value="F:UDP-N-acetylglucosamine 2-epimerase activity"/>
    <property type="evidence" value="ECO:0007669"/>
    <property type="project" value="UniProtKB-EC"/>
</dbReference>
<dbReference type="AlphaFoldDB" id="A0A1G8KM74"/>
<dbReference type="FunFam" id="3.40.50.2000:FF:000043">
    <property type="entry name" value="UDP-N-acetylglucosamine 2-epimerase"/>
    <property type="match status" value="1"/>
</dbReference>
<organism evidence="7 8">
    <name type="scientific">Aneurinibacillus migulanus</name>
    <name type="common">Bacillus migulanus</name>
    <dbReference type="NCBI Taxonomy" id="47500"/>
    <lineage>
        <taxon>Bacteria</taxon>
        <taxon>Bacillati</taxon>
        <taxon>Bacillota</taxon>
        <taxon>Bacilli</taxon>
        <taxon>Bacillales</taxon>
        <taxon>Paenibacillaceae</taxon>
        <taxon>Aneurinibacillus group</taxon>
        <taxon>Aneurinibacillus</taxon>
    </lineage>
</organism>
<dbReference type="Pfam" id="PF02350">
    <property type="entry name" value="Epimerase_2"/>
    <property type="match status" value="1"/>
</dbReference>
<dbReference type="InterPro" id="IPR029767">
    <property type="entry name" value="WecB-like"/>
</dbReference>
<accession>A0A1G8KM74</accession>
<keyword evidence="1 5" id="KW-0413">Isomerase</keyword>
<evidence type="ECO:0000256" key="2">
    <source>
        <dbReference type="ARBA" id="ARBA00038209"/>
    </source>
</evidence>
<dbReference type="NCBIfam" id="TIGR00236">
    <property type="entry name" value="wecB"/>
    <property type="match status" value="1"/>
</dbReference>
<evidence type="ECO:0000256" key="3">
    <source>
        <dbReference type="ARBA" id="ARBA00038858"/>
    </source>
</evidence>
<dbReference type="PANTHER" id="PTHR43174:SF2">
    <property type="entry name" value="UDP-N-ACETYLGLUCOSAMINE 2-EPIMERASE"/>
    <property type="match status" value="1"/>
</dbReference>
<sequence>MTVFGTRPEAIKMAPLVHELGQYEELEPFVCVTAQHRQMLDQVLDIFSVTPDADLNVMKERQTLTQITTRVLEGLDGVMKTEKPDMVLVHGDTTTTFAASLAALYNQIPVGHVEAGLRTWNKYSPYPEEMNRQLTGVISDLHFAPTAQAAENLKREDKRDATIYITGNTVIDALKTTVRNDYKHPVLEEFAGKKLILVTAHRRENLGEPMARMFRAIRRLVDKHEDIAVVYPVHLNPAVQEAAATYLGEHSRIQLIPPLGAVDFHNFMSRAHLILTDSGGVQEEAPAFGVPVLVLRDTTERPEGIEAGTLKLAGTDEEKIFALADELLMSQDAYDNMAKAANPYGDGEASRRICEAILHYFGLRNEKPTPFLPIGTQR</sequence>
<dbReference type="RefSeq" id="WP_074714878.1">
    <property type="nucleotide sequence ID" value="NZ_FNED01000004.1"/>
</dbReference>
<protein>
    <recommendedName>
        <fullName evidence="3">UDP-N-acetylglucosamine 2-epimerase (non-hydrolyzing)</fullName>
        <ecNumber evidence="3">5.1.3.14</ecNumber>
    </recommendedName>
    <alternativeName>
        <fullName evidence="4">UDP-GlcNAc-2-epimerase</fullName>
    </alternativeName>
</protein>
<evidence type="ECO:0000256" key="1">
    <source>
        <dbReference type="ARBA" id="ARBA00023235"/>
    </source>
</evidence>
<evidence type="ECO:0000256" key="5">
    <source>
        <dbReference type="RuleBase" id="RU003513"/>
    </source>
</evidence>
<proteinExistence type="inferred from homology"/>
<evidence type="ECO:0000313" key="7">
    <source>
        <dbReference type="EMBL" id="SDI44514.1"/>
    </source>
</evidence>
<evidence type="ECO:0000256" key="4">
    <source>
        <dbReference type="ARBA" id="ARBA00079400"/>
    </source>
</evidence>
<name>A0A1G8KM74_ANEMI</name>
<dbReference type="InterPro" id="IPR003331">
    <property type="entry name" value="UDP_GlcNAc_Epimerase_2_dom"/>
</dbReference>
<dbReference type="PANTHER" id="PTHR43174">
    <property type="entry name" value="UDP-N-ACETYLGLUCOSAMINE 2-EPIMERASE"/>
    <property type="match status" value="1"/>
</dbReference>
<reference evidence="7 8" key="1">
    <citation type="submission" date="2016-10" db="EMBL/GenBank/DDBJ databases">
        <authorList>
            <person name="de Groot N.N."/>
        </authorList>
    </citation>
    <scope>NUCLEOTIDE SEQUENCE [LARGE SCALE GENOMIC DNA]</scope>
    <source>
        <strain evidence="7 8">DSM 2895</strain>
    </source>
</reference>
<dbReference type="EC" id="5.1.3.14" evidence="3"/>
<evidence type="ECO:0000259" key="6">
    <source>
        <dbReference type="Pfam" id="PF02350"/>
    </source>
</evidence>
<gene>
    <name evidence="7" type="ORF">SAMN04487909_10440</name>
</gene>
<evidence type="ECO:0000313" key="8">
    <source>
        <dbReference type="Proteomes" id="UP000182836"/>
    </source>
</evidence>
<comment type="similarity">
    <text evidence="2 5">Belongs to the UDP-N-acetylglucosamine 2-epimerase family.</text>
</comment>
<dbReference type="SUPFAM" id="SSF53756">
    <property type="entry name" value="UDP-Glycosyltransferase/glycogen phosphorylase"/>
    <property type="match status" value="1"/>
</dbReference>
<dbReference type="CDD" id="cd03786">
    <property type="entry name" value="GTB_UDP-GlcNAc_2-Epimerase"/>
    <property type="match status" value="1"/>
</dbReference>
<dbReference type="EMBL" id="FNED01000004">
    <property type="protein sequence ID" value="SDI44514.1"/>
    <property type="molecule type" value="Genomic_DNA"/>
</dbReference>